<feature type="transmembrane region" description="Helical" evidence="13">
    <location>
        <begin position="16"/>
        <end position="37"/>
    </location>
</feature>
<feature type="transmembrane region" description="Helical" evidence="13">
    <location>
        <begin position="283"/>
        <end position="305"/>
    </location>
</feature>
<gene>
    <name evidence="14" type="ORF">H8S55_02955</name>
</gene>
<feature type="transmembrane region" description="Helical" evidence="13">
    <location>
        <begin position="165"/>
        <end position="188"/>
    </location>
</feature>
<protein>
    <recommendedName>
        <fullName evidence="4">Probable multidrug resistance protein NorM</fullName>
    </recommendedName>
    <alternativeName>
        <fullName evidence="12">Multidrug-efflux transporter</fullName>
    </alternativeName>
</protein>
<reference evidence="14" key="1">
    <citation type="submission" date="2020-08" db="EMBL/GenBank/DDBJ databases">
        <title>Genome public.</title>
        <authorList>
            <person name="Liu C."/>
            <person name="Sun Q."/>
        </authorList>
    </citation>
    <scope>NUCLEOTIDE SEQUENCE</scope>
    <source>
        <strain evidence="14">BX5</strain>
    </source>
</reference>
<dbReference type="GO" id="GO:0015297">
    <property type="term" value="F:antiporter activity"/>
    <property type="evidence" value="ECO:0007669"/>
    <property type="project" value="UniProtKB-KW"/>
</dbReference>
<feature type="transmembrane region" description="Helical" evidence="13">
    <location>
        <begin position="57"/>
        <end position="78"/>
    </location>
</feature>
<accession>A0A8J6IXD5</accession>
<evidence type="ECO:0000313" key="15">
    <source>
        <dbReference type="Proteomes" id="UP000602260"/>
    </source>
</evidence>
<keyword evidence="10" id="KW-0406">Ion transport</keyword>
<evidence type="ECO:0000256" key="1">
    <source>
        <dbReference type="ARBA" id="ARBA00003408"/>
    </source>
</evidence>
<feature type="transmembrane region" description="Helical" evidence="13">
    <location>
        <begin position="90"/>
        <end position="115"/>
    </location>
</feature>
<dbReference type="EMBL" id="JACOPN010000002">
    <property type="protein sequence ID" value="MBC5716290.1"/>
    <property type="molecule type" value="Genomic_DNA"/>
</dbReference>
<evidence type="ECO:0000256" key="9">
    <source>
        <dbReference type="ARBA" id="ARBA00022989"/>
    </source>
</evidence>
<evidence type="ECO:0000256" key="6">
    <source>
        <dbReference type="ARBA" id="ARBA00022449"/>
    </source>
</evidence>
<evidence type="ECO:0000313" key="14">
    <source>
        <dbReference type="EMBL" id="MBC5716290.1"/>
    </source>
</evidence>
<dbReference type="Pfam" id="PF01554">
    <property type="entry name" value="MatE"/>
    <property type="match status" value="2"/>
</dbReference>
<dbReference type="NCBIfam" id="TIGR00797">
    <property type="entry name" value="matE"/>
    <property type="match status" value="1"/>
</dbReference>
<keyword evidence="5" id="KW-0813">Transport</keyword>
<evidence type="ECO:0000256" key="10">
    <source>
        <dbReference type="ARBA" id="ARBA00023065"/>
    </source>
</evidence>
<organism evidence="14 15">
    <name type="scientific">Flintibacter faecis</name>
    <dbReference type="NCBI Taxonomy" id="2763047"/>
    <lineage>
        <taxon>Bacteria</taxon>
        <taxon>Bacillati</taxon>
        <taxon>Bacillota</taxon>
        <taxon>Clostridia</taxon>
        <taxon>Eubacteriales</taxon>
        <taxon>Flintibacter</taxon>
    </lineage>
</organism>
<dbReference type="PANTHER" id="PTHR43298:SF2">
    <property type="entry name" value="FMN_FAD EXPORTER YEEO-RELATED"/>
    <property type="match status" value="1"/>
</dbReference>
<comment type="caution">
    <text evidence="14">The sequence shown here is derived from an EMBL/GenBank/DDBJ whole genome shotgun (WGS) entry which is preliminary data.</text>
</comment>
<feature type="transmembrane region" description="Helical" evidence="13">
    <location>
        <begin position="352"/>
        <end position="375"/>
    </location>
</feature>
<keyword evidence="7" id="KW-1003">Cell membrane</keyword>
<dbReference type="RefSeq" id="WP_186877772.1">
    <property type="nucleotide sequence ID" value="NZ_JACOPN010000002.1"/>
</dbReference>
<dbReference type="InterPro" id="IPR048279">
    <property type="entry name" value="MdtK-like"/>
</dbReference>
<dbReference type="GO" id="GO:0006811">
    <property type="term" value="P:monoatomic ion transport"/>
    <property type="evidence" value="ECO:0007669"/>
    <property type="project" value="UniProtKB-KW"/>
</dbReference>
<comment type="subcellular location">
    <subcellularLocation>
        <location evidence="2">Cell membrane</location>
        <topology evidence="2">Multi-pass membrane protein</topology>
    </subcellularLocation>
</comment>
<dbReference type="GO" id="GO:0005886">
    <property type="term" value="C:plasma membrane"/>
    <property type="evidence" value="ECO:0007669"/>
    <property type="project" value="UniProtKB-SubCell"/>
</dbReference>
<keyword evidence="11 13" id="KW-0472">Membrane</keyword>
<keyword evidence="9 13" id="KW-1133">Transmembrane helix</keyword>
<keyword evidence="8 13" id="KW-0812">Transmembrane</keyword>
<dbReference type="PIRSF" id="PIRSF006603">
    <property type="entry name" value="DinF"/>
    <property type="match status" value="1"/>
</dbReference>
<evidence type="ECO:0000256" key="8">
    <source>
        <dbReference type="ARBA" id="ARBA00022692"/>
    </source>
</evidence>
<feature type="transmembrane region" description="Helical" evidence="13">
    <location>
        <begin position="194"/>
        <end position="217"/>
    </location>
</feature>
<keyword evidence="15" id="KW-1185">Reference proteome</keyword>
<evidence type="ECO:0000256" key="5">
    <source>
        <dbReference type="ARBA" id="ARBA00022448"/>
    </source>
</evidence>
<dbReference type="InterPro" id="IPR050222">
    <property type="entry name" value="MATE_MdtK"/>
</dbReference>
<evidence type="ECO:0000256" key="7">
    <source>
        <dbReference type="ARBA" id="ARBA00022475"/>
    </source>
</evidence>
<proteinExistence type="inferred from homology"/>
<feature type="transmembrane region" description="Helical" evidence="13">
    <location>
        <begin position="317"/>
        <end position="340"/>
    </location>
</feature>
<comment type="similarity">
    <text evidence="3">Belongs to the multi antimicrobial extrusion (MATE) (TC 2.A.66.1) family.</text>
</comment>
<feature type="transmembrane region" description="Helical" evidence="13">
    <location>
        <begin position="387"/>
        <end position="408"/>
    </location>
</feature>
<evidence type="ECO:0000256" key="13">
    <source>
        <dbReference type="SAM" id="Phobius"/>
    </source>
</evidence>
<evidence type="ECO:0000256" key="2">
    <source>
        <dbReference type="ARBA" id="ARBA00004651"/>
    </source>
</evidence>
<evidence type="ECO:0000256" key="12">
    <source>
        <dbReference type="ARBA" id="ARBA00031636"/>
    </source>
</evidence>
<evidence type="ECO:0000256" key="4">
    <source>
        <dbReference type="ARBA" id="ARBA00020268"/>
    </source>
</evidence>
<evidence type="ECO:0000256" key="11">
    <source>
        <dbReference type="ARBA" id="ARBA00023136"/>
    </source>
</evidence>
<dbReference type="InterPro" id="IPR002528">
    <property type="entry name" value="MATE_fam"/>
</dbReference>
<name>A0A8J6IXD5_9FIRM</name>
<feature type="transmembrane region" description="Helical" evidence="13">
    <location>
        <begin position="414"/>
        <end position="434"/>
    </location>
</feature>
<dbReference type="AlphaFoldDB" id="A0A8J6IXD5"/>
<dbReference type="GO" id="GO:0042910">
    <property type="term" value="F:xenobiotic transmembrane transporter activity"/>
    <property type="evidence" value="ECO:0007669"/>
    <property type="project" value="InterPro"/>
</dbReference>
<comment type="function">
    <text evidence="1">Multidrug efflux pump.</text>
</comment>
<sequence>MTRSENILGTMPMGRLIFTMSGPIMLSMLMQAVYNLVDSIYVARLGDDAFLALSYAYPIQTLLIAFCVGTGVAFSAVLSQRLGAKQMDQASSVVLHGGVLYFLCWLIFFLFGLLGADAYLRTCTDTPSVIAQGTAYLQVCCCLSFGVCTQFPCERILQSMGRPAGFMIIQGSGALLNIILDPILIFVFDMGVAGAAVATVIGQITGAVIGLFLVHGLREQFPISLRGQHLQPALLEELGRIAGPAILMQSLSSVMSFGLNTILRRVSETAVWVLGVYFKLQSFVFMPIFSVNNGLISIISFNYGARDRRRVSGAIRFGMLLAVGTGIIGCGLLILCASPLLRVCFNAGTQALALGIPALGLTALSFPVAAVNIILSSAFQSLGHSRYSLAISLLRYIVLLLPVALLLIYLRPASAFLCFLITEVGACLAALPMYRHVYRSKIAVL</sequence>
<keyword evidence="6" id="KW-0050">Antiport</keyword>
<dbReference type="Proteomes" id="UP000602260">
    <property type="component" value="Unassembled WGS sequence"/>
</dbReference>
<evidence type="ECO:0000256" key="3">
    <source>
        <dbReference type="ARBA" id="ARBA00010199"/>
    </source>
</evidence>
<dbReference type="PANTHER" id="PTHR43298">
    <property type="entry name" value="MULTIDRUG RESISTANCE PROTEIN NORM-RELATED"/>
    <property type="match status" value="1"/>
</dbReference>